<dbReference type="PROSITE" id="PS50144">
    <property type="entry name" value="MATH"/>
    <property type="match status" value="2"/>
</dbReference>
<dbReference type="InterPro" id="IPR008974">
    <property type="entry name" value="TRAF-like"/>
</dbReference>
<protein>
    <recommendedName>
        <fullName evidence="1">MATH domain-containing protein</fullName>
    </recommendedName>
</protein>
<feature type="domain" description="MATH" evidence="1">
    <location>
        <begin position="170"/>
        <end position="298"/>
    </location>
</feature>
<organism evidence="2">
    <name type="scientific">Populus alba</name>
    <name type="common">White poplar</name>
    <dbReference type="NCBI Taxonomy" id="43335"/>
    <lineage>
        <taxon>Eukaryota</taxon>
        <taxon>Viridiplantae</taxon>
        <taxon>Streptophyta</taxon>
        <taxon>Embryophyta</taxon>
        <taxon>Tracheophyta</taxon>
        <taxon>Spermatophyta</taxon>
        <taxon>Magnoliopsida</taxon>
        <taxon>eudicotyledons</taxon>
        <taxon>Gunneridae</taxon>
        <taxon>Pentapetalae</taxon>
        <taxon>rosids</taxon>
        <taxon>fabids</taxon>
        <taxon>Malpighiales</taxon>
        <taxon>Salicaceae</taxon>
        <taxon>Saliceae</taxon>
        <taxon>Populus</taxon>
    </lineage>
</organism>
<dbReference type="EMBL" id="RCHU01000113">
    <property type="protein sequence ID" value="TKS14734.1"/>
    <property type="molecule type" value="Genomic_DNA"/>
</dbReference>
<accession>A0A4U5QUH0</accession>
<reference evidence="2" key="1">
    <citation type="submission" date="2018-10" db="EMBL/GenBank/DDBJ databases">
        <title>Population genomic analysis revealed the cold adaptation of white poplar.</title>
        <authorList>
            <person name="Liu Y.-J."/>
        </authorList>
    </citation>
    <scope>NUCLEOTIDE SEQUENCE [LARGE SCALE GENOMIC DNA]</scope>
    <source>
        <strain evidence="2">PAL-ZL1</strain>
    </source>
</reference>
<dbReference type="Gene3D" id="2.60.210.10">
    <property type="entry name" value="Apoptosis, Tumor Necrosis Factor Receptor Associated Protein 2, Chain A"/>
    <property type="match status" value="2"/>
</dbReference>
<evidence type="ECO:0000313" key="2">
    <source>
        <dbReference type="EMBL" id="TKS14734.1"/>
    </source>
</evidence>
<dbReference type="CDD" id="cd00121">
    <property type="entry name" value="MATH"/>
    <property type="match status" value="2"/>
</dbReference>
<dbReference type="SMART" id="SM00061">
    <property type="entry name" value="MATH"/>
    <property type="match status" value="2"/>
</dbReference>
<dbReference type="PANTHER" id="PTHR46162">
    <property type="entry name" value="TRAF-LIKE FAMILY PROTEIN"/>
    <property type="match status" value="1"/>
</dbReference>
<dbReference type="Pfam" id="PF22486">
    <property type="entry name" value="MATH_2"/>
    <property type="match status" value="2"/>
</dbReference>
<dbReference type="SUPFAM" id="SSF49599">
    <property type="entry name" value="TRAF domain-like"/>
    <property type="match status" value="2"/>
</dbReference>
<proteinExistence type="predicted"/>
<dbReference type="PANTHER" id="PTHR46162:SF48">
    <property type="entry name" value="MATH DOMAIN-CONTAINING PROTEIN"/>
    <property type="match status" value="1"/>
</dbReference>
<comment type="caution">
    <text evidence="2">The sequence shown here is derived from an EMBL/GenBank/DDBJ whole genome shotgun (WGS) entry which is preliminary data.</text>
</comment>
<name>A0A4U5QUH0_POPAL</name>
<dbReference type="InterPro" id="IPR002083">
    <property type="entry name" value="MATH/TRAF_dom"/>
</dbReference>
<evidence type="ECO:0000259" key="1">
    <source>
        <dbReference type="PROSITE" id="PS50144"/>
    </source>
</evidence>
<feature type="domain" description="MATH" evidence="1">
    <location>
        <begin position="15"/>
        <end position="150"/>
    </location>
</feature>
<sequence length="309" mass="35095">MNSGGLTRSKRDLPPMHYTLKIESFSLLLKTKVEKYESDVFKAGGYTWRLCLYPNGNTKGIGKGFVSLYLQIENTSKLGHRWEVTTEFKLFVRDHINDKYLTVRESDASVKRFNEVKTEWGFDQLLSLETFNDASNGYLFNDCCVFGAEIFVIKPTGKGELLSMVKKPANGSLTWKIEDFSKLDKSSYLSKAFTAGGRSWRIKVYPKGYDDGKGNSLSVYLELVDGGKLPPKKTVWAEYKLRVLNQQPHGKHVEEKTSRWLTSSSYTRGFPKFMPLGDLRDVSKGYVKSDTLIVEAEILTLSVSKLFSH</sequence>
<gene>
    <name evidence="2" type="ORF">D5086_0000048080</name>
</gene>
<dbReference type="STRING" id="43335.A0A4U5QUH0"/>
<dbReference type="AlphaFoldDB" id="A0A4U5QUH0"/>